<dbReference type="Pfam" id="PF21486">
    <property type="entry name" value="NUP120_helical"/>
    <property type="match status" value="1"/>
</dbReference>
<dbReference type="InterPro" id="IPR021717">
    <property type="entry name" value="Nucleoporin_Nup160"/>
</dbReference>
<dbReference type="EMBL" id="CAJPDT010000006">
    <property type="protein sequence ID" value="CAF9909553.1"/>
    <property type="molecule type" value="Genomic_DNA"/>
</dbReference>
<keyword evidence="3" id="KW-0539">Nucleus</keyword>
<dbReference type="InterPro" id="IPR059141">
    <property type="entry name" value="Beta-prop_Nup120_160"/>
</dbReference>
<dbReference type="AlphaFoldDB" id="A0A8H3ESC4"/>
<dbReference type="PANTHER" id="PTHR21286">
    <property type="entry name" value="NUCLEAR PORE COMPLEX PROTEIN NUP160"/>
    <property type="match status" value="1"/>
</dbReference>
<dbReference type="GO" id="GO:0005643">
    <property type="term" value="C:nuclear pore"/>
    <property type="evidence" value="ECO:0007669"/>
    <property type="project" value="TreeGrafter"/>
</dbReference>
<dbReference type="Pfam" id="PF11715">
    <property type="entry name" value="Beta-prop_Nup120_160"/>
    <property type="match status" value="1"/>
</dbReference>
<comment type="caution">
    <text evidence="8">The sequence shown here is derived from an EMBL/GenBank/DDBJ whole genome shotgun (WGS) entry which is preliminary data.</text>
</comment>
<dbReference type="Proteomes" id="UP000664534">
    <property type="component" value="Unassembled WGS sequence"/>
</dbReference>
<evidence type="ECO:0000256" key="3">
    <source>
        <dbReference type="ARBA" id="ARBA00023242"/>
    </source>
</evidence>
<sequence length="1180" mass="131988">MDSRAPVSSLALFKEARADLEPLTSGSVIQIQIPSTSAFTARPRQQRRILKNTTSHRDEKSFTKCCIATTGSLFFGKSKRHPRSFLWRVLQEGKVLELRSIDLSKSSGETREASYIIQLCFPAGLKHGGVALADLEDQDVLNVFALTRGSELYTLTLRKDFFCHAAASEEDVSRWCKAYKPATFTISTPHILIAASFRQLIVSLSDGRILRLTRDQDGDGSKWQEATYGDGQWASSLRGLVRWQGSNTVKYDGVTLEQGTPIAMARSPDKKHVFAVCLNHTLRIWNPNKAASVFSMDLLLKHREPHEIPKVMLDPGNPNLLQLFRIDEIIDGCEYYAVTFSPHDFGQFKFWGIRDPDHGARGVRDLFPEYSLEPPDPDPSPESKAIWKVVDFKITGGQQGKGLEMWILMRSNRQYKLYNLKYDIQDLANLWHDSWSVTAFETLSDSEPPLISDLDPEDATDKWLDYIFYPGRYPETVLETALGMYCSERSVSLPDSRASLKETMNSAVVTQVSSVNAASDFNKYRTASNQQWTVIWQDVRDLDKSRWEVLSLACDEHAEMPWIAFADGCSAVRTCDKIETMVQNSSADLAVSNNLLPTPSVEVEDGAEPRLPDELAVLIEAGTTFRQSFSYRLRSTCDRLLAAELWMDPSYSAPLRIQSFYDQCNFAEEIDSAPFDALMGALDRLGGSNALETDTFLAILEELAHGLPEHPSDLVHTKFGLKLLVSGAQEMIHMRTKLLFDLLGLVVFVDMETDREETPMENFDAPRIYVEVLELLKQYQIMQWLAKNTRPETSGPSAEPIPVKDAKNDSYNDRRHRTSTLLESLFALDLPAQSLRMQSQSEALTQSIQDLLTWATGGHDPTVTFDDVPVYVQCNLLANNNVDLASDFLRFQPSTAWAAYIRGRLSLLKGEFTEAAIYFKKAAFKLSRPSNFDYHHASHSLLSPMESIHFGHGLPTYYTHLLNLFDAHSCPIQMAHFAHLALQLTLTSQSKNHSTTITLLTSLFQASLQTTDFPTAYSALTRHPSPSTLLPSFIQAIMSTPNALPQLLALPFPVDLLENIDAVLVEQKKPKILAAWRLHHQDFRGAAAVLLPSLHAAQARAKRGDDELQNQYLAVINLLACAGEGNGWVLSGDGGGKGKRGIVEVRDVRALYQKELDRRSVIEGGRFGFVGGGGEEMDVL</sequence>
<keyword evidence="2" id="KW-0813">Transport</keyword>
<evidence type="ECO:0000259" key="6">
    <source>
        <dbReference type="Pfam" id="PF21486"/>
    </source>
</evidence>
<evidence type="ECO:0000313" key="9">
    <source>
        <dbReference type="Proteomes" id="UP000664534"/>
    </source>
</evidence>
<keyword evidence="9" id="KW-1185">Reference proteome</keyword>
<evidence type="ECO:0000259" key="7">
    <source>
        <dbReference type="Pfam" id="PF23300"/>
    </source>
</evidence>
<organism evidence="8 9">
    <name type="scientific">Imshaugia aleurites</name>
    <dbReference type="NCBI Taxonomy" id="172621"/>
    <lineage>
        <taxon>Eukaryota</taxon>
        <taxon>Fungi</taxon>
        <taxon>Dikarya</taxon>
        <taxon>Ascomycota</taxon>
        <taxon>Pezizomycotina</taxon>
        <taxon>Lecanoromycetes</taxon>
        <taxon>OSLEUM clade</taxon>
        <taxon>Lecanoromycetidae</taxon>
        <taxon>Lecanorales</taxon>
        <taxon>Lecanorineae</taxon>
        <taxon>Parmeliaceae</taxon>
        <taxon>Imshaugia</taxon>
    </lineage>
</organism>
<evidence type="ECO:0000256" key="1">
    <source>
        <dbReference type="ARBA" id="ARBA00004123"/>
    </source>
</evidence>
<feature type="domain" description="Nucleoporin Nup120 helical" evidence="6">
    <location>
        <begin position="641"/>
        <end position="771"/>
    </location>
</feature>
<dbReference type="OrthoDB" id="67716at2759"/>
<protein>
    <submittedName>
        <fullName evidence="8">Uncharacterized protein</fullName>
    </submittedName>
</protein>
<feature type="compositionally biased region" description="Basic and acidic residues" evidence="4">
    <location>
        <begin position="802"/>
        <end position="811"/>
    </location>
</feature>
<feature type="region of interest" description="Disordered" evidence="4">
    <location>
        <begin position="789"/>
        <end position="811"/>
    </location>
</feature>
<comment type="subcellular location">
    <subcellularLocation>
        <location evidence="1">Nucleus</location>
    </subcellularLocation>
</comment>
<feature type="domain" description="Nucleoporin Nup120/160 beta-propeller" evidence="5">
    <location>
        <begin position="83"/>
        <end position="579"/>
    </location>
</feature>
<dbReference type="InterPro" id="IPR048884">
    <property type="entry name" value="Nup120_helical"/>
</dbReference>
<accession>A0A8H3ESC4</accession>
<dbReference type="PANTHER" id="PTHR21286:SF0">
    <property type="entry name" value="NUCLEAR PORE COMPLEX PROTEIN NUP160"/>
    <property type="match status" value="1"/>
</dbReference>
<evidence type="ECO:0000313" key="8">
    <source>
        <dbReference type="EMBL" id="CAF9909553.1"/>
    </source>
</evidence>
<feature type="domain" description="Nucleoporin nup120-like HEAT repeat" evidence="7">
    <location>
        <begin position="871"/>
        <end position="1033"/>
    </location>
</feature>
<evidence type="ECO:0000256" key="2">
    <source>
        <dbReference type="ARBA" id="ARBA00022448"/>
    </source>
</evidence>
<dbReference type="InterPro" id="IPR056548">
    <property type="entry name" value="HEAT_Nup120"/>
</dbReference>
<dbReference type="GO" id="GO:0017056">
    <property type="term" value="F:structural constituent of nuclear pore"/>
    <property type="evidence" value="ECO:0007669"/>
    <property type="project" value="TreeGrafter"/>
</dbReference>
<name>A0A8H3ESC4_9LECA</name>
<gene>
    <name evidence="8" type="ORF">IMSHALPRED_008402</name>
</gene>
<reference evidence="8" key="1">
    <citation type="submission" date="2021-03" db="EMBL/GenBank/DDBJ databases">
        <authorList>
            <person name="Tagirdzhanova G."/>
        </authorList>
    </citation>
    <scope>NUCLEOTIDE SEQUENCE</scope>
</reference>
<dbReference type="Pfam" id="PF23300">
    <property type="entry name" value="HEAT_Nup120"/>
    <property type="match status" value="1"/>
</dbReference>
<evidence type="ECO:0000259" key="5">
    <source>
        <dbReference type="Pfam" id="PF11715"/>
    </source>
</evidence>
<proteinExistence type="predicted"/>
<evidence type="ECO:0000256" key="4">
    <source>
        <dbReference type="SAM" id="MobiDB-lite"/>
    </source>
</evidence>